<gene>
    <name evidence="7" type="ORF">ACFOY1_19360</name>
</gene>
<accession>A0ABV8P4P4</accession>
<evidence type="ECO:0000313" key="8">
    <source>
        <dbReference type="Proteomes" id="UP001595848"/>
    </source>
</evidence>
<dbReference type="PROSITE" id="PS51900">
    <property type="entry name" value="CB"/>
    <property type="match status" value="1"/>
</dbReference>
<dbReference type="InterPro" id="IPR044068">
    <property type="entry name" value="CB"/>
</dbReference>
<dbReference type="CDD" id="cd01184">
    <property type="entry name" value="INT_C_like_1"/>
    <property type="match status" value="1"/>
</dbReference>
<protein>
    <submittedName>
        <fullName evidence="7">Site-specific integrase</fullName>
    </submittedName>
</protein>
<feature type="domain" description="Core-binding (CB)" evidence="6">
    <location>
        <begin position="53"/>
        <end position="134"/>
    </location>
</feature>
<organism evidence="7 8">
    <name type="scientific">Candidimonas humi</name>
    <dbReference type="NCBI Taxonomy" id="683355"/>
    <lineage>
        <taxon>Bacteria</taxon>
        <taxon>Pseudomonadati</taxon>
        <taxon>Pseudomonadota</taxon>
        <taxon>Betaproteobacteria</taxon>
        <taxon>Burkholderiales</taxon>
        <taxon>Alcaligenaceae</taxon>
        <taxon>Candidimonas</taxon>
    </lineage>
</organism>
<sequence length="365" mass="42328">MIDSLLSKLGVSAEQLANFSGSQVQNLIATGNPNVSGTPAPQPEPTVIQQKSELLSEVAKLYLNEAKIENVPKTIYDKNRVYEEFILFFSDKDINEYTANEAVTYKNRLLANGTGVSVINSKMSYLRMLFLYAINNNLYFSENPFEKVKVSTKSKIKQMTRSYKEFSDDDLKSIFEEVGYKDFMTKSDYYWLPIMGLYTGARLEELASLRLEQVYEEDGIWVFDIERAKNANSIRKVPLHKNLVQSKFLDYVKSLKEKKETMLFPHLVETKNGYSKNTSRKFGLWLDKIGIKDDRKVFHSFRHTFINRLTNMGVHPALIMSIVGHYEQSKVDFSSPHFTNYQHHKPMKVLKEVIDKLEFPIQHFY</sequence>
<dbReference type="PANTHER" id="PTHR30349:SF41">
    <property type="entry name" value="INTEGRASE_RECOMBINASE PROTEIN MJ0367-RELATED"/>
    <property type="match status" value="1"/>
</dbReference>
<comment type="similarity">
    <text evidence="1">Belongs to the 'phage' integrase family.</text>
</comment>
<dbReference type="PANTHER" id="PTHR30349">
    <property type="entry name" value="PHAGE INTEGRASE-RELATED"/>
    <property type="match status" value="1"/>
</dbReference>
<dbReference type="EMBL" id="JBHSBV010000008">
    <property type="protein sequence ID" value="MFC4203113.1"/>
    <property type="molecule type" value="Genomic_DNA"/>
</dbReference>
<evidence type="ECO:0000256" key="2">
    <source>
        <dbReference type="ARBA" id="ARBA00022908"/>
    </source>
</evidence>
<evidence type="ECO:0000259" key="6">
    <source>
        <dbReference type="PROSITE" id="PS51900"/>
    </source>
</evidence>
<name>A0ABV8P4P4_9BURK</name>
<dbReference type="PROSITE" id="PS51898">
    <property type="entry name" value="TYR_RECOMBINASE"/>
    <property type="match status" value="1"/>
</dbReference>
<dbReference type="InterPro" id="IPR002104">
    <property type="entry name" value="Integrase_catalytic"/>
</dbReference>
<dbReference type="InterPro" id="IPR050090">
    <property type="entry name" value="Tyrosine_recombinase_XerCD"/>
</dbReference>
<dbReference type="Proteomes" id="UP001595848">
    <property type="component" value="Unassembled WGS sequence"/>
</dbReference>
<dbReference type="Pfam" id="PF00589">
    <property type="entry name" value="Phage_integrase"/>
    <property type="match status" value="1"/>
</dbReference>
<keyword evidence="2" id="KW-0229">DNA integration</keyword>
<evidence type="ECO:0000256" key="4">
    <source>
        <dbReference type="PROSITE-ProRule" id="PRU01248"/>
    </source>
</evidence>
<comment type="caution">
    <text evidence="7">The sequence shown here is derived from an EMBL/GenBank/DDBJ whole genome shotgun (WGS) entry which is preliminary data.</text>
</comment>
<evidence type="ECO:0000313" key="7">
    <source>
        <dbReference type="EMBL" id="MFC4203113.1"/>
    </source>
</evidence>
<dbReference type="RefSeq" id="WP_217966700.1">
    <property type="nucleotide sequence ID" value="NZ_JAHTBN010000018.1"/>
</dbReference>
<evidence type="ECO:0000256" key="1">
    <source>
        <dbReference type="ARBA" id="ARBA00008857"/>
    </source>
</evidence>
<keyword evidence="8" id="KW-1185">Reference proteome</keyword>
<evidence type="ECO:0000259" key="5">
    <source>
        <dbReference type="PROSITE" id="PS51898"/>
    </source>
</evidence>
<feature type="domain" description="Tyr recombinase" evidence="5">
    <location>
        <begin position="161"/>
        <end position="355"/>
    </location>
</feature>
<keyword evidence="3 4" id="KW-0238">DNA-binding</keyword>
<proteinExistence type="inferred from homology"/>
<reference evidence="8" key="1">
    <citation type="journal article" date="2019" name="Int. J. Syst. Evol. Microbiol.">
        <title>The Global Catalogue of Microorganisms (GCM) 10K type strain sequencing project: providing services to taxonomists for standard genome sequencing and annotation.</title>
        <authorList>
            <consortium name="The Broad Institute Genomics Platform"/>
            <consortium name="The Broad Institute Genome Sequencing Center for Infectious Disease"/>
            <person name="Wu L."/>
            <person name="Ma J."/>
        </authorList>
    </citation>
    <scope>NUCLEOTIDE SEQUENCE [LARGE SCALE GENOMIC DNA]</scope>
    <source>
        <strain evidence="8">LMG 24813</strain>
    </source>
</reference>
<evidence type="ECO:0000256" key="3">
    <source>
        <dbReference type="ARBA" id="ARBA00023125"/>
    </source>
</evidence>